<protein>
    <submittedName>
        <fullName evidence="1">Uncharacterized protein</fullName>
    </submittedName>
</protein>
<dbReference type="EMBL" id="CP041090">
    <property type="protein sequence ID" value="WWE88661.1"/>
    <property type="molecule type" value="Genomic_DNA"/>
</dbReference>
<accession>A0ABZ2F120</accession>
<keyword evidence="2" id="KW-1185">Reference proteome</keyword>
<gene>
    <name evidence="1" type="ORF">FJN17_34425</name>
</gene>
<reference evidence="2" key="1">
    <citation type="submission" date="2019-06" db="EMBL/GenBank/DDBJ databases">
        <title>Whole-Genome Sequence of Bradyrhizobium sp. 3 Strain 65S1MB.</title>
        <authorList>
            <person name="Bromfield E.S.P."/>
            <person name="Cloutier S."/>
            <person name="Nguyen H.D.T."/>
        </authorList>
    </citation>
    <scope>NUCLEOTIDE SEQUENCE [LARGE SCALE GENOMIC DNA]</scope>
    <source>
        <strain evidence="2">65S1MB</strain>
    </source>
</reference>
<dbReference type="Proteomes" id="UP000319298">
    <property type="component" value="Chromosome"/>
</dbReference>
<organism evidence="1 2">
    <name type="scientific">Bradyrhizobium symbiodeficiens</name>
    <dbReference type="NCBI Taxonomy" id="1404367"/>
    <lineage>
        <taxon>Bacteria</taxon>
        <taxon>Pseudomonadati</taxon>
        <taxon>Pseudomonadota</taxon>
        <taxon>Alphaproteobacteria</taxon>
        <taxon>Hyphomicrobiales</taxon>
        <taxon>Nitrobacteraceae</taxon>
        <taxon>Bradyrhizobium</taxon>
    </lineage>
</organism>
<reference evidence="1 2" key="2">
    <citation type="journal article" date="2020" name="Int. J. Syst. Evol. Microbiol.">
        <title>Description and complete genome sequences of Bradyrhizobium symbiodeficiens sp. nov., a non-symbiotic bacterium associated with legumes native to Canada.</title>
        <authorList>
            <person name="Bromfield E.S.P."/>
            <person name="Cloutier S."/>
            <person name="Nguyen H.D.T."/>
        </authorList>
    </citation>
    <scope>NUCLEOTIDE SEQUENCE [LARGE SCALE GENOMIC DNA]</scope>
    <source>
        <strain evidence="1 2">65S1MB</strain>
    </source>
</reference>
<evidence type="ECO:0000313" key="2">
    <source>
        <dbReference type="Proteomes" id="UP000319298"/>
    </source>
</evidence>
<dbReference type="RefSeq" id="WP_155527940.1">
    <property type="nucleotide sequence ID" value="NZ_CP041090.2"/>
</dbReference>
<name>A0ABZ2F120_9BRAD</name>
<proteinExistence type="predicted"/>
<sequence>MFILNEKIAPPPRQQIFNDYDRQDAAIAKRAEDERWMEHIIEAFLGKLKLIWK</sequence>
<evidence type="ECO:0000313" key="1">
    <source>
        <dbReference type="EMBL" id="WWE88661.1"/>
    </source>
</evidence>